<keyword evidence="5" id="KW-1185">Reference proteome</keyword>
<dbReference type="PANTHER" id="PTHR23077">
    <property type="entry name" value="AAA-FAMILY ATPASE"/>
    <property type="match status" value="1"/>
</dbReference>
<dbReference type="InterPro" id="IPR003960">
    <property type="entry name" value="ATPase_AAA_CS"/>
</dbReference>
<evidence type="ECO:0000313" key="4">
    <source>
        <dbReference type="EMBL" id="KAJ8656466.1"/>
    </source>
</evidence>
<dbReference type="InterPro" id="IPR041569">
    <property type="entry name" value="AAA_lid_3"/>
</dbReference>
<dbReference type="FunFam" id="3.40.50.300:FF:000061">
    <property type="entry name" value="ATPase family, AAA domain-containing 2"/>
    <property type="match status" value="1"/>
</dbReference>
<dbReference type="SUPFAM" id="SSF52540">
    <property type="entry name" value="P-loop containing nucleoside triphosphate hydrolases"/>
    <property type="match status" value="2"/>
</dbReference>
<dbReference type="RefSeq" id="XP_058341379.1">
    <property type="nucleotide sequence ID" value="XM_058487801.1"/>
</dbReference>
<organism evidence="4 5">
    <name type="scientific">Lichtheimia ornata</name>
    <dbReference type="NCBI Taxonomy" id="688661"/>
    <lineage>
        <taxon>Eukaryota</taxon>
        <taxon>Fungi</taxon>
        <taxon>Fungi incertae sedis</taxon>
        <taxon>Mucoromycota</taxon>
        <taxon>Mucoromycotina</taxon>
        <taxon>Mucoromycetes</taxon>
        <taxon>Mucorales</taxon>
        <taxon>Lichtheimiaceae</taxon>
        <taxon>Lichtheimia</taxon>
    </lineage>
</organism>
<dbReference type="SMART" id="SM00382">
    <property type="entry name" value="AAA"/>
    <property type="match status" value="2"/>
</dbReference>
<dbReference type="FunFam" id="1.10.8.60:FF:000038">
    <property type="entry name" value="spermatogenesis-associated protein 5-like protein 1"/>
    <property type="match status" value="1"/>
</dbReference>
<dbReference type="Gene3D" id="3.40.50.300">
    <property type="entry name" value="P-loop containing nucleotide triphosphate hydrolases"/>
    <property type="match status" value="2"/>
</dbReference>
<feature type="domain" description="AAA+ ATPase" evidence="3">
    <location>
        <begin position="491"/>
        <end position="635"/>
    </location>
</feature>
<keyword evidence="1" id="KW-0547">Nucleotide-binding</keyword>
<dbReference type="EMBL" id="JARTCD010000039">
    <property type="protein sequence ID" value="KAJ8656466.1"/>
    <property type="molecule type" value="Genomic_DNA"/>
</dbReference>
<evidence type="ECO:0000256" key="1">
    <source>
        <dbReference type="ARBA" id="ARBA00022741"/>
    </source>
</evidence>
<name>A0AAD7XXH5_9FUNG</name>
<sequence length="727" mass="80330">MLILPSHLTRPATAQASYQLLHELKSQPGDWIRVFDRCSKIAYYCRLWPTEIEHGHVICDPRIQQQHSSSSGGGTLPANDITPIRAFQLAVNVQVIVQANGSDQLQMDTLGFCWSKGNETQKIEYIRNLMDGLLVESGIEIVQPAIVVKVISTYPRNIPVLTSPGTRLEMTTTDESGEELTEKLQQLNLTAKPTGLEKAYDQLYTVVSYPLLYKDWINELGIECPKGVLLYGPPGVGKTFLVSTVAKACGADLFVIQGSDVVGSFIGESEQVLRQKFNEAQSAATHNHKPVLLFIDEIDALAPHRDQSGSRDNRVVAQLLTLMDGIEIRDRLIVIGATNRPNVIDAALRRPGRFDREIAMEAPSLETRELLFSTCLKTMPIDDRVKPSTLASNTNGYVAADIAAVCREASLFALQRISSQQSMSNFQLGMEDFKVALGRVRPSIQRDVPVQEEKKDWKDIGGLEDVKKNLQQAVEWPLIYKDAFSRLGLKAPRGILLYGPPGCSKTTLVKTIASCSGTAFFTINPAQLYSPYVGDSEKIIRTAFRKARASAPAIIFLDETETMAGKRDMGHGSSGGGGGDSVQERVLSTLLNEMDGVETAASVLVVGATNRPDMLDAALLRPGRFDRMIYVPPPDATGRYEILKIHTRSTPLGEDVDLRMIAEKTNMYTGADLENLCREAAMMALRDVPYSEYVEMRHFDQVLKLVPPSISQSMMDMYANMQDEIKL</sequence>
<protein>
    <recommendedName>
        <fullName evidence="3">AAA+ ATPase domain-containing protein</fullName>
    </recommendedName>
</protein>
<dbReference type="PANTHER" id="PTHR23077:SF117">
    <property type="entry name" value="AAA+ ATPASE DOMAIN-CONTAINING PROTEIN"/>
    <property type="match status" value="1"/>
</dbReference>
<dbReference type="Gene3D" id="1.10.8.60">
    <property type="match status" value="2"/>
</dbReference>
<evidence type="ECO:0000313" key="5">
    <source>
        <dbReference type="Proteomes" id="UP001234581"/>
    </source>
</evidence>
<dbReference type="Proteomes" id="UP001234581">
    <property type="component" value="Unassembled WGS sequence"/>
</dbReference>
<comment type="caution">
    <text evidence="4">The sequence shown here is derived from an EMBL/GenBank/DDBJ whole genome shotgun (WGS) entry which is preliminary data.</text>
</comment>
<dbReference type="GO" id="GO:0005524">
    <property type="term" value="F:ATP binding"/>
    <property type="evidence" value="ECO:0007669"/>
    <property type="project" value="UniProtKB-KW"/>
</dbReference>
<feature type="domain" description="AAA+ ATPase" evidence="3">
    <location>
        <begin position="224"/>
        <end position="364"/>
    </location>
</feature>
<accession>A0AAD7XXH5</accession>
<dbReference type="InterPro" id="IPR003593">
    <property type="entry name" value="AAA+_ATPase"/>
</dbReference>
<evidence type="ECO:0000256" key="2">
    <source>
        <dbReference type="ARBA" id="ARBA00022840"/>
    </source>
</evidence>
<dbReference type="GeneID" id="83215196"/>
<keyword evidence="2" id="KW-0067">ATP-binding</keyword>
<proteinExistence type="predicted"/>
<dbReference type="InterPro" id="IPR003959">
    <property type="entry name" value="ATPase_AAA_core"/>
</dbReference>
<dbReference type="InterPro" id="IPR050168">
    <property type="entry name" value="AAA_ATPase_domain"/>
</dbReference>
<gene>
    <name evidence="4" type="ORF">O0I10_007789</name>
</gene>
<dbReference type="InterPro" id="IPR027417">
    <property type="entry name" value="P-loop_NTPase"/>
</dbReference>
<dbReference type="GO" id="GO:0016887">
    <property type="term" value="F:ATP hydrolysis activity"/>
    <property type="evidence" value="ECO:0007669"/>
    <property type="project" value="InterPro"/>
</dbReference>
<evidence type="ECO:0000259" key="3">
    <source>
        <dbReference type="SMART" id="SM00382"/>
    </source>
</evidence>
<dbReference type="Pfam" id="PF17862">
    <property type="entry name" value="AAA_lid_3"/>
    <property type="match status" value="2"/>
</dbReference>
<dbReference type="AlphaFoldDB" id="A0AAD7XXH5"/>
<dbReference type="Pfam" id="PF00004">
    <property type="entry name" value="AAA"/>
    <property type="match status" value="2"/>
</dbReference>
<reference evidence="4 5" key="1">
    <citation type="submission" date="2023-03" db="EMBL/GenBank/DDBJ databases">
        <title>Genome sequence of Lichtheimia ornata CBS 291.66.</title>
        <authorList>
            <person name="Mohabir J.T."/>
            <person name="Shea T.P."/>
            <person name="Kurbessoian T."/>
            <person name="Berby B."/>
            <person name="Fontaine J."/>
            <person name="Livny J."/>
            <person name="Gnirke A."/>
            <person name="Stajich J.E."/>
            <person name="Cuomo C.A."/>
        </authorList>
    </citation>
    <scope>NUCLEOTIDE SEQUENCE [LARGE SCALE GENOMIC DNA]</scope>
    <source>
        <strain evidence="4">CBS 291.66</strain>
    </source>
</reference>
<dbReference type="FunFam" id="3.40.50.300:FF:001440">
    <property type="entry name" value="ATPase, AAA family protein"/>
    <property type="match status" value="1"/>
</dbReference>
<dbReference type="PROSITE" id="PS00674">
    <property type="entry name" value="AAA"/>
    <property type="match status" value="2"/>
</dbReference>